<keyword evidence="2" id="KW-1185">Reference proteome</keyword>
<dbReference type="STRING" id="6334.A0A0V0ZMK4"/>
<evidence type="ECO:0000313" key="2">
    <source>
        <dbReference type="Proteomes" id="UP000054776"/>
    </source>
</evidence>
<gene>
    <name evidence="1" type="ORF">T01_15603</name>
</gene>
<evidence type="ECO:0000313" key="1">
    <source>
        <dbReference type="EMBL" id="KRY13498.1"/>
    </source>
</evidence>
<dbReference type="InParanoid" id="A0A0V0ZMK4"/>
<name>A0A0V0ZMK4_TRISP</name>
<reference evidence="1 2" key="1">
    <citation type="submission" date="2015-01" db="EMBL/GenBank/DDBJ databases">
        <title>Evolution of Trichinella species and genotypes.</title>
        <authorList>
            <person name="Korhonen P.K."/>
            <person name="Edoardo P."/>
            <person name="Giuseppe L.R."/>
            <person name="Gasser R.B."/>
        </authorList>
    </citation>
    <scope>NUCLEOTIDE SEQUENCE [LARGE SCALE GENOMIC DNA]</scope>
    <source>
        <strain evidence="1">ISS3</strain>
    </source>
</reference>
<dbReference type="AlphaFoldDB" id="A0A0V0ZMK4"/>
<feature type="non-terminal residue" evidence="1">
    <location>
        <position position="1"/>
    </location>
</feature>
<feature type="non-terminal residue" evidence="1">
    <location>
        <position position="65"/>
    </location>
</feature>
<organism evidence="1 2">
    <name type="scientific">Trichinella spiralis</name>
    <name type="common">Trichina worm</name>
    <dbReference type="NCBI Taxonomy" id="6334"/>
    <lineage>
        <taxon>Eukaryota</taxon>
        <taxon>Metazoa</taxon>
        <taxon>Ecdysozoa</taxon>
        <taxon>Nematoda</taxon>
        <taxon>Enoplea</taxon>
        <taxon>Dorylaimia</taxon>
        <taxon>Trichinellida</taxon>
        <taxon>Trichinellidae</taxon>
        <taxon>Trichinella</taxon>
    </lineage>
</organism>
<dbReference type="Proteomes" id="UP000054776">
    <property type="component" value="Unassembled WGS sequence"/>
</dbReference>
<protein>
    <submittedName>
        <fullName evidence="1">Uncharacterized protein</fullName>
    </submittedName>
</protein>
<proteinExistence type="predicted"/>
<comment type="caution">
    <text evidence="1">The sequence shown here is derived from an EMBL/GenBank/DDBJ whole genome shotgun (WGS) entry which is preliminary data.</text>
</comment>
<dbReference type="EMBL" id="JYDH01002333">
    <property type="protein sequence ID" value="KRY13498.1"/>
    <property type="molecule type" value="Genomic_DNA"/>
</dbReference>
<dbReference type="OrthoDB" id="10304052at2759"/>
<accession>A0A0V0ZMK4</accession>
<sequence>LIFEFPCTKDTFRVLKNKKGLCSDVKKLQNVKHDGAGLTCFVSGKAYLYGIFSQSFFALRRDRTI</sequence>